<keyword evidence="1" id="KW-1133">Transmembrane helix</keyword>
<dbReference type="PATRIC" id="fig|342002.3.peg.490"/>
<dbReference type="EMBL" id="LASW01000003">
    <property type="protein sequence ID" value="KKC01139.1"/>
    <property type="molecule type" value="Genomic_DNA"/>
</dbReference>
<dbReference type="AlphaFoldDB" id="A0A0F5N246"/>
<accession>A0A0F5N246</accession>
<comment type="caution">
    <text evidence="2">The sequence shown here is derived from an EMBL/GenBank/DDBJ whole genome shotgun (WGS) entry which is preliminary data.</text>
</comment>
<dbReference type="Proteomes" id="UP000192327">
    <property type="component" value="Unassembled WGS sequence"/>
</dbReference>
<dbReference type="RefSeq" id="WP_046187812.1">
    <property type="nucleotide sequence ID" value="NZ_JACKUJ010000044.1"/>
</dbReference>
<evidence type="ECO:0000256" key="1">
    <source>
        <dbReference type="SAM" id="Phobius"/>
    </source>
</evidence>
<feature type="transmembrane region" description="Helical" evidence="1">
    <location>
        <begin position="39"/>
        <end position="58"/>
    </location>
</feature>
<evidence type="ECO:0000313" key="4">
    <source>
        <dbReference type="Proteomes" id="UP000034416"/>
    </source>
</evidence>
<feature type="transmembrane region" description="Helical" evidence="1">
    <location>
        <begin position="70"/>
        <end position="92"/>
    </location>
</feature>
<dbReference type="OrthoDB" id="4763905at2"/>
<organism evidence="2 4">
    <name type="scientific">Mycolicibacter arupensis</name>
    <dbReference type="NCBI Taxonomy" id="342002"/>
    <lineage>
        <taxon>Bacteria</taxon>
        <taxon>Bacillati</taxon>
        <taxon>Actinomycetota</taxon>
        <taxon>Actinomycetes</taxon>
        <taxon>Mycobacteriales</taxon>
        <taxon>Mycobacteriaceae</taxon>
        <taxon>Mycolicibacter</taxon>
    </lineage>
</organism>
<sequence length="100" mass="10707">MSAPPAEDRYSPYGFVAAVATMAFVEAATWALFPYWILQLYLLGIATAILVPTGFFMWQTGGIKTAQVGLGILIGCLATPLTIALVVLPPVIVTQVLHWA</sequence>
<dbReference type="Proteomes" id="UP000034416">
    <property type="component" value="Unassembled WGS sequence"/>
</dbReference>
<evidence type="ECO:0000313" key="2">
    <source>
        <dbReference type="EMBL" id="KKC01139.1"/>
    </source>
</evidence>
<evidence type="ECO:0000313" key="3">
    <source>
        <dbReference type="EMBL" id="ORA00710.1"/>
    </source>
</evidence>
<evidence type="ECO:0000313" key="5">
    <source>
        <dbReference type="Proteomes" id="UP000192327"/>
    </source>
</evidence>
<keyword evidence="1" id="KW-0472">Membrane</keyword>
<dbReference type="EMBL" id="MVHH01000003">
    <property type="protein sequence ID" value="ORA00710.1"/>
    <property type="molecule type" value="Genomic_DNA"/>
</dbReference>
<protein>
    <submittedName>
        <fullName evidence="2">Uncharacterized protein</fullName>
    </submittedName>
</protein>
<dbReference type="STRING" id="342002.BST15_02795"/>
<keyword evidence="5" id="KW-1185">Reference proteome</keyword>
<name>A0A0F5N246_9MYCO</name>
<proteinExistence type="predicted"/>
<reference evidence="2" key="2">
    <citation type="submission" date="2015-04" db="EMBL/GenBank/DDBJ databases">
        <title>Genome sequence of Mycobacterium arupense strain GUC1.</title>
        <authorList>
            <person name="Greninger A.L."/>
            <person name="Cunningham G."/>
            <person name="Chiu C.Y."/>
            <person name="Miller S."/>
        </authorList>
    </citation>
    <scope>NUCLEOTIDE SEQUENCE</scope>
    <source>
        <strain evidence="2">GUC1</strain>
    </source>
</reference>
<feature type="transmembrane region" description="Helical" evidence="1">
    <location>
        <begin position="12"/>
        <end position="33"/>
    </location>
</feature>
<reference evidence="4" key="1">
    <citation type="submission" date="2015-04" db="EMBL/GenBank/DDBJ databases">
        <title>Genome sequence of Mycobacterium arupense GUC1.</title>
        <authorList>
            <person name="Greninger A.L."/>
            <person name="Cunningham G."/>
            <person name="Chiu C.Y."/>
            <person name="Miller S."/>
        </authorList>
    </citation>
    <scope>NUCLEOTIDE SEQUENCE [LARGE SCALE GENOMIC DNA]</scope>
    <source>
        <strain evidence="4">GUC1</strain>
    </source>
</reference>
<keyword evidence="1" id="KW-0812">Transmembrane</keyword>
<gene>
    <name evidence="3" type="ORF">BST15_02795</name>
    <name evidence="2" type="ORF">WR43_01270</name>
</gene>
<reference evidence="3 5" key="3">
    <citation type="submission" date="2016-12" db="EMBL/GenBank/DDBJ databases">
        <title>The new phylogeny of genus Mycobacterium.</title>
        <authorList>
            <person name="Tortoli E."/>
            <person name="Trovato A."/>
            <person name="Cirillo D.M."/>
        </authorList>
    </citation>
    <scope>NUCLEOTIDE SEQUENCE [LARGE SCALE GENOMIC DNA]</scope>
    <source>
        <strain evidence="3 5">DSM 44942</strain>
    </source>
</reference>